<reference evidence="3" key="1">
    <citation type="submission" date="2020-02" db="EMBL/GenBank/DDBJ databases">
        <authorList>
            <person name="Meier V. D."/>
        </authorList>
    </citation>
    <scope>NUCLEOTIDE SEQUENCE</scope>
    <source>
        <strain evidence="3">AVDCRST_MAG80</strain>
    </source>
</reference>
<dbReference type="SMART" id="SM00471">
    <property type="entry name" value="HDc"/>
    <property type="match status" value="1"/>
</dbReference>
<dbReference type="CDD" id="cd00077">
    <property type="entry name" value="HDc"/>
    <property type="match status" value="1"/>
</dbReference>
<dbReference type="InterPro" id="IPR037522">
    <property type="entry name" value="HD_GYP_dom"/>
</dbReference>
<gene>
    <name evidence="3" type="ORF">AVDCRST_MAG80-141</name>
</gene>
<feature type="region of interest" description="Disordered" evidence="1">
    <location>
        <begin position="1"/>
        <end position="20"/>
    </location>
</feature>
<dbReference type="EMBL" id="CADCVC010000013">
    <property type="protein sequence ID" value="CAA9424205.1"/>
    <property type="molecule type" value="Genomic_DNA"/>
</dbReference>
<sequence length="282" mass="31139">MARDTRMVSRARRHRSSPGSGLAQTVEVFYTAFGPVRAEEIARTRRNEWFDPTLVDVFLAEARTGRLWESLGEPDLARSVSLMEPPDRILVATPERLDLTARAFAWIIDAKSPFTYRHSEGVARAAAKMTEHMGLPASVVHDQTRAGLLHDIGKLGVSNRILDKPGPLTGEECAKVKQHPGLTYEVLTRVAPFQNIAEVAASHHEKLDGMGYHRGVSAEELSVPSRILSVANAFDALSQDRPYRPAMPIEKVLTILKKESGQQKLSPDCVEALEDLVSKGEL</sequence>
<dbReference type="AlphaFoldDB" id="A0A6J4PUE1"/>
<protein>
    <submittedName>
        <fullName evidence="3">Response regulator</fullName>
    </submittedName>
</protein>
<proteinExistence type="predicted"/>
<dbReference type="Pfam" id="PF13487">
    <property type="entry name" value="HD_5"/>
    <property type="match status" value="1"/>
</dbReference>
<dbReference type="SUPFAM" id="SSF109604">
    <property type="entry name" value="HD-domain/PDEase-like"/>
    <property type="match status" value="1"/>
</dbReference>
<dbReference type="PANTHER" id="PTHR45228">
    <property type="entry name" value="CYCLIC DI-GMP PHOSPHODIESTERASE TM_0186-RELATED"/>
    <property type="match status" value="1"/>
</dbReference>
<evidence type="ECO:0000259" key="2">
    <source>
        <dbReference type="PROSITE" id="PS51832"/>
    </source>
</evidence>
<dbReference type="Gene3D" id="1.10.3210.10">
    <property type="entry name" value="Hypothetical protein af1432"/>
    <property type="match status" value="1"/>
</dbReference>
<dbReference type="PANTHER" id="PTHR45228:SF5">
    <property type="entry name" value="CYCLIC DI-GMP PHOSPHODIESTERASE VC_1348-RELATED"/>
    <property type="match status" value="1"/>
</dbReference>
<organism evidence="3">
    <name type="scientific">uncultured Rubrobacteraceae bacterium</name>
    <dbReference type="NCBI Taxonomy" id="349277"/>
    <lineage>
        <taxon>Bacteria</taxon>
        <taxon>Bacillati</taxon>
        <taxon>Actinomycetota</taxon>
        <taxon>Rubrobacteria</taxon>
        <taxon>Rubrobacterales</taxon>
        <taxon>Rubrobacteraceae</taxon>
        <taxon>environmental samples</taxon>
    </lineage>
</organism>
<dbReference type="PROSITE" id="PS51832">
    <property type="entry name" value="HD_GYP"/>
    <property type="match status" value="1"/>
</dbReference>
<dbReference type="InterPro" id="IPR006675">
    <property type="entry name" value="HDIG_dom"/>
</dbReference>
<dbReference type="NCBIfam" id="TIGR00277">
    <property type="entry name" value="HDIG"/>
    <property type="match status" value="1"/>
</dbReference>
<evidence type="ECO:0000313" key="3">
    <source>
        <dbReference type="EMBL" id="CAA9424205.1"/>
    </source>
</evidence>
<dbReference type="InterPro" id="IPR052020">
    <property type="entry name" value="Cyclic_di-GMP/3'3'-cGAMP_PDE"/>
</dbReference>
<evidence type="ECO:0000256" key="1">
    <source>
        <dbReference type="SAM" id="MobiDB-lite"/>
    </source>
</evidence>
<dbReference type="InterPro" id="IPR003607">
    <property type="entry name" value="HD/PDEase_dom"/>
</dbReference>
<feature type="domain" description="HD-GYP" evidence="2">
    <location>
        <begin position="93"/>
        <end position="282"/>
    </location>
</feature>
<name>A0A6J4PUE1_9ACTN</name>
<accession>A0A6J4PUE1</accession>